<dbReference type="GO" id="GO:0030288">
    <property type="term" value="C:outer membrane-bounded periplasmic space"/>
    <property type="evidence" value="ECO:0007669"/>
    <property type="project" value="TreeGrafter"/>
</dbReference>
<proteinExistence type="predicted"/>
<evidence type="ECO:0000313" key="1">
    <source>
        <dbReference type="EMBL" id="BDI31706.1"/>
    </source>
</evidence>
<dbReference type="InterPro" id="IPR013693">
    <property type="entry name" value="SpoIID/LytB_N"/>
</dbReference>
<reference evidence="1 2" key="1">
    <citation type="journal article" date="2019" name="Int. J. Syst. Evol. Microbiol.">
        <title>Capsulimonas corticalis gen. nov., sp. nov., an aerobic capsulated bacterium, of a novel bacterial order, Capsulimonadales ord. nov., of the class Armatimonadia of the phylum Armatimonadetes.</title>
        <authorList>
            <person name="Li J."/>
            <person name="Kudo C."/>
            <person name="Tonouchi A."/>
        </authorList>
    </citation>
    <scope>NUCLEOTIDE SEQUENCE [LARGE SCALE GENOMIC DNA]</scope>
    <source>
        <strain evidence="1 2">AX-7</strain>
    </source>
</reference>
<dbReference type="RefSeq" id="WP_119323247.1">
    <property type="nucleotide sequence ID" value="NZ_AP025739.1"/>
</dbReference>
<dbReference type="KEGG" id="ccot:CCAX7_37570"/>
<dbReference type="Pfam" id="PF08486">
    <property type="entry name" value="SpoIID"/>
    <property type="match status" value="1"/>
</dbReference>
<keyword evidence="2" id="KW-1185">Reference proteome</keyword>
<dbReference type="FunCoup" id="A0A402D113">
    <property type="interactions" value="4"/>
</dbReference>
<sequence length="436" mass="46359">MRFPCFAACAAIVVLPLAACAQNDPLPPLKIGLDRTFRHSTALLVSAESAFSLKDAATNTVVARAAPGAIYRIVSNDEGMTLARIDKKQDEQIASDLAGPIELIPEQNTTVKAARLNDPTPKLTVPWRRYHGSLSVKFEDDATLRVINVVDLEAYLCGVVPAEIGAKSPLEALKAQAVAARTYTLKNRGKLAREGMDLDDTTRCQSYVGIDGETAFVTAAVDATKGQVITYGDALIDATYSTDSGGVTACDPTGAAPYLQAVPDCPAPGKPEYAADAPKHLWLCTFSGAQIEALLCKDDRTNVGKLKVLTIDGVDTSGRIATATVVGKDGKTKTVTGPQLRQILGYDQLRSTLVSMKVLQDGSYEFRGRGWGHGMGMSQLGAVAMASPPYRKSYKDILTHYYVGVQIVPLSTVKLTPAQASAPKQFTQAPAAPRGS</sequence>
<dbReference type="GO" id="GO:0030435">
    <property type="term" value="P:sporulation resulting in formation of a cellular spore"/>
    <property type="evidence" value="ECO:0007669"/>
    <property type="project" value="InterPro"/>
</dbReference>
<name>A0A402D113_9BACT</name>
<dbReference type="Proteomes" id="UP000287394">
    <property type="component" value="Chromosome"/>
</dbReference>
<dbReference type="InterPro" id="IPR013486">
    <property type="entry name" value="SpoIID/LytB"/>
</dbReference>
<dbReference type="PANTHER" id="PTHR30032:SF4">
    <property type="entry name" value="AMIDASE ENHANCER"/>
    <property type="match status" value="1"/>
</dbReference>
<dbReference type="OrthoDB" id="9794671at2"/>
<evidence type="ECO:0000313" key="2">
    <source>
        <dbReference type="Proteomes" id="UP000287394"/>
    </source>
</evidence>
<organism evidence="1 2">
    <name type="scientific">Capsulimonas corticalis</name>
    <dbReference type="NCBI Taxonomy" id="2219043"/>
    <lineage>
        <taxon>Bacteria</taxon>
        <taxon>Bacillati</taxon>
        <taxon>Armatimonadota</taxon>
        <taxon>Armatimonadia</taxon>
        <taxon>Capsulimonadales</taxon>
        <taxon>Capsulimonadaceae</taxon>
        <taxon>Capsulimonas</taxon>
    </lineage>
</organism>
<dbReference type="PANTHER" id="PTHR30032">
    <property type="entry name" value="N-ACETYLMURAMOYL-L-ALANINE AMIDASE-RELATED"/>
    <property type="match status" value="1"/>
</dbReference>
<dbReference type="AlphaFoldDB" id="A0A402D113"/>
<gene>
    <name evidence="1" type="ORF">CCAX7_37570</name>
</gene>
<dbReference type="NCBIfam" id="TIGR02669">
    <property type="entry name" value="SpoIID_LytB"/>
    <property type="match status" value="1"/>
</dbReference>
<accession>A0A402D113</accession>
<dbReference type="InterPro" id="IPR051922">
    <property type="entry name" value="Bact_Sporulation_Assoc"/>
</dbReference>
<protein>
    <submittedName>
        <fullName evidence="1">Uncharacterized protein</fullName>
    </submittedName>
</protein>
<dbReference type="EMBL" id="AP025739">
    <property type="protein sequence ID" value="BDI31706.1"/>
    <property type="molecule type" value="Genomic_DNA"/>
</dbReference>